<dbReference type="GO" id="GO:0000407">
    <property type="term" value="C:phagophore assembly site"/>
    <property type="evidence" value="ECO:0007669"/>
    <property type="project" value="TreeGrafter"/>
</dbReference>
<accession>A0A9X4AYJ1</accession>
<reference evidence="7 8" key="1">
    <citation type="submission" date="2021-04" db="EMBL/GenBank/DDBJ databases">
        <title>Genome analysis of Polyangium sp.</title>
        <authorList>
            <person name="Li Y."/>
            <person name="Wang J."/>
        </authorList>
    </citation>
    <scope>NUCLEOTIDE SEQUENCE [LARGE SCALE GENOMIC DNA]</scope>
    <source>
        <strain evidence="7 8">SDU14</strain>
    </source>
</reference>
<evidence type="ECO:0000256" key="2">
    <source>
        <dbReference type="ARBA" id="ARBA00022741"/>
    </source>
</evidence>
<dbReference type="Pfam" id="PF00069">
    <property type="entry name" value="Pkinase"/>
    <property type="match status" value="1"/>
</dbReference>
<dbReference type="InterPro" id="IPR000719">
    <property type="entry name" value="Prot_kinase_dom"/>
</dbReference>
<keyword evidence="8" id="KW-1185">Reference proteome</keyword>
<proteinExistence type="predicted"/>
<sequence length="1148" mass="121363">MRARAEFLDGLLELHRYEDRSARRSVFRQSIASLAIEASLDGPPPLDGLSAEALLAGIRVALADGLFDDLGWLAPAAAAVALYEIAGALPLGPERREIGRRVLAQLYDGSAATFVALATRMALGSARALAGAPVRARIALALQLPSSVDVPVDPLALALVSRRDLARDWVGSASTGSLPERRLAARLLERAAREAVRRASQGDDDALRLFRGLSADAPASSSRATAPDVVLEAYHLLLADRETLVWRHVAAARGLLSGALPELEREIRKNLAPNLTPTEWRRAATSLVASIAVDPENNLATSRDLLASGLLREDPGLAIAMVWGLPRAADAEPEAAEALLEAITAVHPIAVADSVADLRVELGPAFGTRARAACVQALAVSLAAPQTDDGLTALGQSILRDLEGREPSELAATVRSAVDAFVESGSREAHARALGALDLAASTLDALDALDAGPSPTPSARGGLPIKPSALPPGLPQTNLSRRAAARLVRELDSNLYESGALRSLLLLERRGSGTDGTAQGLDALDDRITRWLLRIEAQSPPEGTPPHATFHQRNLRALLHVVDGESTDGDSDGDAARSRGKRRLLDTCDVLSKRLTAEPGSPLRRAVVATVARAFDALVRTHAADAADVLLFACMRSGDPETLAILAEASVHPDVRQLLACHSRFTDAINAAAADRGAEERMDAALAALESLVTELPQGASQRTEALRTALARLARGLDAVRAARALAPLAESATKEGSPLVSLEDALVALARLTASARRRFGDGESDENPHSTILGAHALALAAGMAREGGATSELQAAIEKLVAAARASVPAPIALVASLVLPRLCVLPGQRAGTSASEPDDLPTTDLPLPAWLPPRRTIGGYFVHRRLGGGAIGTVFIVTRAEERHDANAERFALKVPDYDATAARSVSEAEFLKLFRDEAGALLSLPDHANLPRFVTFDAGARPKPILVMELIEGVRCDQLIDSRSLTIQTALALLDGVLAGLEAMHSVRIGHLDVKPSNIILRGGKGPVLVDFGLAGRHIRPGCATANYGAPEVWDIVPEGATATPLTADIYSFGCLAYEVLTGDTLFDGPSDVALISAHLTHDGLPPKIRRLSQGRLASVGMFLFQCLRHNPEQRMTATSLRAELRRIAPEILRLRWPIAD</sequence>
<dbReference type="SUPFAM" id="SSF56112">
    <property type="entry name" value="Protein kinase-like (PK-like)"/>
    <property type="match status" value="1"/>
</dbReference>
<name>A0A9X4AYJ1_9BACT</name>
<dbReference type="EMBL" id="JAGTJJ010000051">
    <property type="protein sequence ID" value="MDC3987335.1"/>
    <property type="molecule type" value="Genomic_DNA"/>
</dbReference>
<keyword evidence="3 7" id="KW-0418">Kinase</keyword>
<dbReference type="SMART" id="SM00220">
    <property type="entry name" value="S_TKc"/>
    <property type="match status" value="1"/>
</dbReference>
<feature type="domain" description="Protein kinase" evidence="6">
    <location>
        <begin position="866"/>
        <end position="1139"/>
    </location>
</feature>
<evidence type="ECO:0000313" key="7">
    <source>
        <dbReference type="EMBL" id="MDC3987335.1"/>
    </source>
</evidence>
<keyword evidence="7" id="KW-0723">Serine/threonine-protein kinase</keyword>
<dbReference type="CDD" id="cd14014">
    <property type="entry name" value="STKc_PknB_like"/>
    <property type="match status" value="1"/>
</dbReference>
<keyword evidence="1" id="KW-0808">Transferase</keyword>
<dbReference type="PROSITE" id="PS50011">
    <property type="entry name" value="PROTEIN_KINASE_DOM"/>
    <property type="match status" value="1"/>
</dbReference>
<dbReference type="AlphaFoldDB" id="A0A9X4AYJ1"/>
<dbReference type="Gene3D" id="1.10.510.10">
    <property type="entry name" value="Transferase(Phosphotransferase) domain 1"/>
    <property type="match status" value="1"/>
</dbReference>
<dbReference type="Proteomes" id="UP001151081">
    <property type="component" value="Unassembled WGS sequence"/>
</dbReference>
<dbReference type="PANTHER" id="PTHR24348:SF22">
    <property type="entry name" value="NON-SPECIFIC SERINE_THREONINE PROTEIN KINASE"/>
    <property type="match status" value="1"/>
</dbReference>
<dbReference type="PROSITE" id="PS00108">
    <property type="entry name" value="PROTEIN_KINASE_ST"/>
    <property type="match status" value="1"/>
</dbReference>
<feature type="region of interest" description="Disordered" evidence="5">
    <location>
        <begin position="450"/>
        <end position="478"/>
    </location>
</feature>
<dbReference type="InterPro" id="IPR045269">
    <property type="entry name" value="Atg1-like"/>
</dbReference>
<keyword evidence="2" id="KW-0547">Nucleotide-binding</keyword>
<organism evidence="7 8">
    <name type="scientific">Polyangium jinanense</name>
    <dbReference type="NCBI Taxonomy" id="2829994"/>
    <lineage>
        <taxon>Bacteria</taxon>
        <taxon>Pseudomonadati</taxon>
        <taxon>Myxococcota</taxon>
        <taxon>Polyangia</taxon>
        <taxon>Polyangiales</taxon>
        <taxon>Polyangiaceae</taxon>
        <taxon>Polyangium</taxon>
    </lineage>
</organism>
<evidence type="ECO:0000256" key="4">
    <source>
        <dbReference type="ARBA" id="ARBA00022840"/>
    </source>
</evidence>
<keyword evidence="4" id="KW-0067">ATP-binding</keyword>
<dbReference type="GO" id="GO:0004674">
    <property type="term" value="F:protein serine/threonine kinase activity"/>
    <property type="evidence" value="ECO:0007669"/>
    <property type="project" value="UniProtKB-KW"/>
</dbReference>
<dbReference type="GO" id="GO:0005829">
    <property type="term" value="C:cytosol"/>
    <property type="evidence" value="ECO:0007669"/>
    <property type="project" value="TreeGrafter"/>
</dbReference>
<evidence type="ECO:0000256" key="5">
    <source>
        <dbReference type="SAM" id="MobiDB-lite"/>
    </source>
</evidence>
<evidence type="ECO:0000256" key="1">
    <source>
        <dbReference type="ARBA" id="ARBA00022679"/>
    </source>
</evidence>
<dbReference type="GO" id="GO:0005524">
    <property type="term" value="F:ATP binding"/>
    <property type="evidence" value="ECO:0007669"/>
    <property type="project" value="UniProtKB-KW"/>
</dbReference>
<dbReference type="InterPro" id="IPR011009">
    <property type="entry name" value="Kinase-like_dom_sf"/>
</dbReference>
<dbReference type="PANTHER" id="PTHR24348">
    <property type="entry name" value="SERINE/THREONINE-PROTEIN KINASE UNC-51-RELATED"/>
    <property type="match status" value="1"/>
</dbReference>
<evidence type="ECO:0000256" key="3">
    <source>
        <dbReference type="ARBA" id="ARBA00022777"/>
    </source>
</evidence>
<gene>
    <name evidence="7" type="ORF">KEG57_43100</name>
</gene>
<dbReference type="GO" id="GO:0005776">
    <property type="term" value="C:autophagosome"/>
    <property type="evidence" value="ECO:0007669"/>
    <property type="project" value="TreeGrafter"/>
</dbReference>
<dbReference type="RefSeq" id="WP_272423727.1">
    <property type="nucleotide sequence ID" value="NZ_JAGTJJ010000051.1"/>
</dbReference>
<dbReference type="GO" id="GO:0016020">
    <property type="term" value="C:membrane"/>
    <property type="evidence" value="ECO:0007669"/>
    <property type="project" value="TreeGrafter"/>
</dbReference>
<comment type="caution">
    <text evidence="7">The sequence shown here is derived from an EMBL/GenBank/DDBJ whole genome shotgun (WGS) entry which is preliminary data.</text>
</comment>
<protein>
    <submittedName>
        <fullName evidence="7">Serine/threonine protein kinase</fullName>
    </submittedName>
</protein>
<evidence type="ECO:0000259" key="6">
    <source>
        <dbReference type="PROSITE" id="PS50011"/>
    </source>
</evidence>
<evidence type="ECO:0000313" key="8">
    <source>
        <dbReference type="Proteomes" id="UP001151081"/>
    </source>
</evidence>
<dbReference type="InterPro" id="IPR008271">
    <property type="entry name" value="Ser/Thr_kinase_AS"/>
</dbReference>